<dbReference type="OrthoDB" id="2732822at2759"/>
<gene>
    <name evidence="1" type="ORF">PHLCEN_2v9577</name>
</gene>
<keyword evidence="2" id="KW-1185">Reference proteome</keyword>
<evidence type="ECO:0000313" key="1">
    <source>
        <dbReference type="EMBL" id="PSR74780.1"/>
    </source>
</evidence>
<evidence type="ECO:0000313" key="2">
    <source>
        <dbReference type="Proteomes" id="UP000186601"/>
    </source>
</evidence>
<protein>
    <recommendedName>
        <fullName evidence="3">F-box domain-containing protein</fullName>
    </recommendedName>
</protein>
<dbReference type="EMBL" id="MLYV02000957">
    <property type="protein sequence ID" value="PSR74780.1"/>
    <property type="molecule type" value="Genomic_DNA"/>
</dbReference>
<evidence type="ECO:0008006" key="3">
    <source>
        <dbReference type="Google" id="ProtNLM"/>
    </source>
</evidence>
<proteinExistence type="predicted"/>
<dbReference type="Proteomes" id="UP000186601">
    <property type="component" value="Unassembled WGS sequence"/>
</dbReference>
<organism evidence="1 2">
    <name type="scientific">Hermanssonia centrifuga</name>
    <dbReference type="NCBI Taxonomy" id="98765"/>
    <lineage>
        <taxon>Eukaryota</taxon>
        <taxon>Fungi</taxon>
        <taxon>Dikarya</taxon>
        <taxon>Basidiomycota</taxon>
        <taxon>Agaricomycotina</taxon>
        <taxon>Agaricomycetes</taxon>
        <taxon>Polyporales</taxon>
        <taxon>Meruliaceae</taxon>
        <taxon>Hermanssonia</taxon>
    </lineage>
</organism>
<dbReference type="AlphaFoldDB" id="A0A2R6NQF8"/>
<sequence>MGDTSQLRVGHGELATELIDQIVDNFRDDKTSLKHCSLIGPTWTSSCHRILFHTLSLGPVNLVVPDVDEAPPPSKSNQRKLDDITALPALIRLRPQFLPHVRELRFLESSKFRSRVIADPRTLRIFISRFPGLSSIDIELGRGLALQDMTLDEDLTAILPSANKISLDRLVLRVPPSLSRTFPHIFNCLESVQDLCLYQDGRPVPKQPLPSTCKYDIRLPLSSITLSRNHTKLMKELCNAAIDPHSLRSLHLDCLDAKELEQVNKFLLRWAHRLEEIEFGFRTSNYYKSQGLWDIIEEVEHELRTSTYQLSGSTKMLDQIKLDDISSCTCLWRVHCRMIMDSNLDAIGTQENLWSRVLEILLHVTPNLRSLRLDWRPIYNSWQVQWWVHEAAAERLDWDLLQRVLDRFESLESFEIHLSEHDERSQLQSFIQKKLSPRANALLRFV</sequence>
<accession>A0A2R6NQF8</accession>
<name>A0A2R6NQF8_9APHY</name>
<reference evidence="1 2" key="1">
    <citation type="submission" date="2018-02" db="EMBL/GenBank/DDBJ databases">
        <title>Genome sequence of the basidiomycete white-rot fungus Phlebia centrifuga.</title>
        <authorList>
            <person name="Granchi Z."/>
            <person name="Peng M."/>
            <person name="de Vries R.P."/>
            <person name="Hilden K."/>
            <person name="Makela M.R."/>
            <person name="Grigoriev I."/>
            <person name="Riley R."/>
        </authorList>
    </citation>
    <scope>NUCLEOTIDE SEQUENCE [LARGE SCALE GENOMIC DNA]</scope>
    <source>
        <strain evidence="1 2">FBCC195</strain>
    </source>
</reference>
<comment type="caution">
    <text evidence="1">The sequence shown here is derived from an EMBL/GenBank/DDBJ whole genome shotgun (WGS) entry which is preliminary data.</text>
</comment>